<dbReference type="AlphaFoldDB" id="A0A7J7KKS7"/>
<organism evidence="1 2">
    <name type="scientific">Bugula neritina</name>
    <name type="common">Brown bryozoan</name>
    <name type="synonym">Sertularia neritina</name>
    <dbReference type="NCBI Taxonomy" id="10212"/>
    <lineage>
        <taxon>Eukaryota</taxon>
        <taxon>Metazoa</taxon>
        <taxon>Spiralia</taxon>
        <taxon>Lophotrochozoa</taxon>
        <taxon>Bryozoa</taxon>
        <taxon>Gymnolaemata</taxon>
        <taxon>Cheilostomatida</taxon>
        <taxon>Flustrina</taxon>
        <taxon>Buguloidea</taxon>
        <taxon>Bugulidae</taxon>
        <taxon>Bugula</taxon>
    </lineage>
</organism>
<keyword evidence="2" id="KW-1185">Reference proteome</keyword>
<evidence type="ECO:0000313" key="1">
    <source>
        <dbReference type="EMBL" id="KAF6038651.1"/>
    </source>
</evidence>
<reference evidence="1" key="1">
    <citation type="submission" date="2020-06" db="EMBL/GenBank/DDBJ databases">
        <title>Draft genome of Bugula neritina, a colonial animal packing powerful symbionts and potential medicines.</title>
        <authorList>
            <person name="Rayko M."/>
        </authorList>
    </citation>
    <scope>NUCLEOTIDE SEQUENCE [LARGE SCALE GENOMIC DNA]</scope>
    <source>
        <strain evidence="1">Kwan_BN1</strain>
    </source>
</reference>
<proteinExistence type="predicted"/>
<evidence type="ECO:0000313" key="2">
    <source>
        <dbReference type="Proteomes" id="UP000593567"/>
    </source>
</evidence>
<name>A0A7J7KKS7_BUGNE</name>
<dbReference type="OrthoDB" id="448087at2759"/>
<dbReference type="EMBL" id="VXIV02000385">
    <property type="protein sequence ID" value="KAF6038651.1"/>
    <property type="molecule type" value="Genomic_DNA"/>
</dbReference>
<sequence>MATGPMLAGVGTDEDKQKLALDTEWCQIKIKQIEQQASKNTKEQSMLKQHKAVWMKELSHLTNLEKETLQMLTCTHGMLWKWRMLATYMMTLKPMGLG</sequence>
<protein>
    <submittedName>
        <fullName evidence="1">Uncharacterized protein</fullName>
    </submittedName>
</protein>
<gene>
    <name evidence="1" type="ORF">EB796_003039</name>
</gene>
<comment type="caution">
    <text evidence="1">The sequence shown here is derived from an EMBL/GenBank/DDBJ whole genome shotgun (WGS) entry which is preliminary data.</text>
</comment>
<accession>A0A7J7KKS7</accession>
<dbReference type="Proteomes" id="UP000593567">
    <property type="component" value="Unassembled WGS sequence"/>
</dbReference>